<dbReference type="PANTHER" id="PTHR44846">
    <property type="entry name" value="MANNOSYL-D-GLYCERATE TRANSPORT/METABOLISM SYSTEM REPRESSOR MNGR-RELATED"/>
    <property type="match status" value="1"/>
</dbReference>
<gene>
    <name evidence="5" type="ORF">EDC90_101194</name>
</gene>
<evidence type="ECO:0000256" key="2">
    <source>
        <dbReference type="ARBA" id="ARBA00023125"/>
    </source>
</evidence>
<dbReference type="GO" id="GO:0003677">
    <property type="term" value="F:DNA binding"/>
    <property type="evidence" value="ECO:0007669"/>
    <property type="project" value="UniProtKB-KW"/>
</dbReference>
<proteinExistence type="predicted"/>
<dbReference type="Pfam" id="PF00392">
    <property type="entry name" value="GntR"/>
    <property type="match status" value="1"/>
</dbReference>
<evidence type="ECO:0000256" key="1">
    <source>
        <dbReference type="ARBA" id="ARBA00023015"/>
    </source>
</evidence>
<dbReference type="GO" id="GO:0045892">
    <property type="term" value="P:negative regulation of DNA-templated transcription"/>
    <property type="evidence" value="ECO:0007669"/>
    <property type="project" value="TreeGrafter"/>
</dbReference>
<dbReference type="AlphaFoldDB" id="A0A4R3NUB5"/>
<dbReference type="CDD" id="cd07377">
    <property type="entry name" value="WHTH_GntR"/>
    <property type="match status" value="1"/>
</dbReference>
<dbReference type="SMART" id="SM00345">
    <property type="entry name" value="HTH_GNTR"/>
    <property type="match status" value="1"/>
</dbReference>
<dbReference type="InterPro" id="IPR036388">
    <property type="entry name" value="WH-like_DNA-bd_sf"/>
</dbReference>
<accession>A0A4R3NUB5</accession>
<dbReference type="InterPro" id="IPR000524">
    <property type="entry name" value="Tscrpt_reg_HTH_GntR"/>
</dbReference>
<dbReference type="PRINTS" id="PR00035">
    <property type="entry name" value="HTHGNTR"/>
</dbReference>
<evidence type="ECO:0000313" key="6">
    <source>
        <dbReference type="Proteomes" id="UP000295097"/>
    </source>
</evidence>
<evidence type="ECO:0000256" key="3">
    <source>
        <dbReference type="ARBA" id="ARBA00023163"/>
    </source>
</evidence>
<dbReference type="InterPro" id="IPR036390">
    <property type="entry name" value="WH_DNA-bd_sf"/>
</dbReference>
<reference evidence="5 6" key="1">
    <citation type="submission" date="2019-03" db="EMBL/GenBank/DDBJ databases">
        <title>Freshwater and sediment microbial communities from various areas in North America, analyzing microbe dynamics in response to fracking.</title>
        <authorList>
            <person name="Lamendella R."/>
        </authorList>
    </citation>
    <scope>NUCLEOTIDE SEQUENCE [LARGE SCALE GENOMIC DNA]</scope>
    <source>
        <strain evidence="5 6">175.2</strain>
    </source>
</reference>
<dbReference type="OrthoDB" id="7173258at2"/>
<keyword evidence="1" id="KW-0805">Transcription regulation</keyword>
<sequence>MKHFFEATDLAGDGPLYIRLKNAIEEAVDAGRLAPGTALPAERELAMELGVSRVTVRRAIDALAQDGLLQRRHGSGTFVAQPVDKIQQPLKRLTSFTEDMESRGLSPRSRWIERSLVAASPEEIMKLGLSPGSQVARLKRIRLADDMPVAIETTSLPADVLPDPESVTGSLYERLAQSGVKPVRAVQRITAALVTEAQSTLMGVPVGAPALVMDSTAFNETGRAVEVTRAYYRSDVYDFISELTL</sequence>
<keyword evidence="6" id="KW-1185">Reference proteome</keyword>
<dbReference type="PRINTS" id="PR00037">
    <property type="entry name" value="HTHLACR"/>
</dbReference>
<feature type="domain" description="HTH gntR-type" evidence="4">
    <location>
        <begin position="14"/>
        <end position="82"/>
    </location>
</feature>
<dbReference type="GO" id="GO:0003700">
    <property type="term" value="F:DNA-binding transcription factor activity"/>
    <property type="evidence" value="ECO:0007669"/>
    <property type="project" value="InterPro"/>
</dbReference>
<dbReference type="Gene3D" id="1.10.10.10">
    <property type="entry name" value="Winged helix-like DNA-binding domain superfamily/Winged helix DNA-binding domain"/>
    <property type="match status" value="1"/>
</dbReference>
<keyword evidence="2" id="KW-0238">DNA-binding</keyword>
<dbReference type="InterPro" id="IPR001034">
    <property type="entry name" value="DeoR_HTH"/>
</dbReference>
<keyword evidence="3" id="KW-0804">Transcription</keyword>
<dbReference type="RefSeq" id="WP_132310871.1">
    <property type="nucleotide sequence ID" value="NZ_SMAR01000011.1"/>
</dbReference>
<dbReference type="Pfam" id="PF07702">
    <property type="entry name" value="UTRA"/>
    <property type="match status" value="1"/>
</dbReference>
<dbReference type="SUPFAM" id="SSF64288">
    <property type="entry name" value="Chorismate lyase-like"/>
    <property type="match status" value="1"/>
</dbReference>
<dbReference type="SUPFAM" id="SSF46785">
    <property type="entry name" value="Winged helix' DNA-binding domain"/>
    <property type="match status" value="1"/>
</dbReference>
<evidence type="ECO:0000259" key="4">
    <source>
        <dbReference type="PROSITE" id="PS50949"/>
    </source>
</evidence>
<protein>
    <submittedName>
        <fullName evidence="5">GntR family transcriptional regulator</fullName>
    </submittedName>
</protein>
<dbReference type="Proteomes" id="UP000295097">
    <property type="component" value="Unassembled WGS sequence"/>
</dbReference>
<name>A0A4R3NUB5_9HYPH</name>
<dbReference type="InterPro" id="IPR011663">
    <property type="entry name" value="UTRA"/>
</dbReference>
<dbReference type="PANTHER" id="PTHR44846:SF1">
    <property type="entry name" value="MANNOSYL-D-GLYCERATE TRANSPORT_METABOLISM SYSTEM REPRESSOR MNGR-RELATED"/>
    <property type="match status" value="1"/>
</dbReference>
<dbReference type="Gene3D" id="3.40.1410.10">
    <property type="entry name" value="Chorismate lyase-like"/>
    <property type="match status" value="1"/>
</dbReference>
<comment type="caution">
    <text evidence="5">The sequence shown here is derived from an EMBL/GenBank/DDBJ whole genome shotgun (WGS) entry which is preliminary data.</text>
</comment>
<dbReference type="EMBL" id="SMAR01000011">
    <property type="protein sequence ID" value="TCT39909.1"/>
    <property type="molecule type" value="Genomic_DNA"/>
</dbReference>
<dbReference type="InterPro" id="IPR028978">
    <property type="entry name" value="Chorismate_lyase_/UTRA_dom_sf"/>
</dbReference>
<organism evidence="5 6">
    <name type="scientific">Martelella mediterranea</name>
    <dbReference type="NCBI Taxonomy" id="293089"/>
    <lineage>
        <taxon>Bacteria</taxon>
        <taxon>Pseudomonadati</taxon>
        <taxon>Pseudomonadota</taxon>
        <taxon>Alphaproteobacteria</taxon>
        <taxon>Hyphomicrobiales</taxon>
        <taxon>Aurantimonadaceae</taxon>
        <taxon>Martelella</taxon>
    </lineage>
</organism>
<dbReference type="SMART" id="SM00866">
    <property type="entry name" value="UTRA"/>
    <property type="match status" value="1"/>
</dbReference>
<evidence type="ECO:0000313" key="5">
    <source>
        <dbReference type="EMBL" id="TCT39909.1"/>
    </source>
</evidence>
<dbReference type="PROSITE" id="PS50949">
    <property type="entry name" value="HTH_GNTR"/>
    <property type="match status" value="1"/>
</dbReference>
<dbReference type="InterPro" id="IPR050679">
    <property type="entry name" value="Bact_HTH_transcr_reg"/>
</dbReference>